<gene>
    <name evidence="2" type="ORF">Hamer_G031905</name>
</gene>
<proteinExistence type="predicted"/>
<reference evidence="2" key="1">
    <citation type="journal article" date="2021" name="Sci. Adv.">
        <title>The American lobster genome reveals insights on longevity, neural, and immune adaptations.</title>
        <authorList>
            <person name="Polinski J.M."/>
            <person name="Zimin A.V."/>
            <person name="Clark K.F."/>
            <person name="Kohn A.B."/>
            <person name="Sadowski N."/>
            <person name="Timp W."/>
            <person name="Ptitsyn A."/>
            <person name="Khanna P."/>
            <person name="Romanova D.Y."/>
            <person name="Williams P."/>
            <person name="Greenwood S.J."/>
            <person name="Moroz L.L."/>
            <person name="Walt D.R."/>
            <person name="Bodnar A.G."/>
        </authorList>
    </citation>
    <scope>NUCLEOTIDE SEQUENCE</scope>
    <source>
        <strain evidence="2">GMGI-L3</strain>
    </source>
</reference>
<evidence type="ECO:0000313" key="3">
    <source>
        <dbReference type="Proteomes" id="UP000747542"/>
    </source>
</evidence>
<feature type="non-terminal residue" evidence="2">
    <location>
        <position position="128"/>
    </location>
</feature>
<name>A0A8J5K177_HOMAM</name>
<comment type="caution">
    <text evidence="2">The sequence shown here is derived from an EMBL/GenBank/DDBJ whole genome shotgun (WGS) entry which is preliminary data.</text>
</comment>
<sequence>QCHHHKHVSAGGGQVVDAGAVGQASGQACECVWRCGAVDQQSLTCVSPAGAPGYTADDSPPGRRRHPDLCSTTSTHYGRNNRTFLYDCPPSVLTHVCGDGEEPPPHPGRSPHLRTRPCNRRGLLHHNR</sequence>
<feature type="non-terminal residue" evidence="2">
    <location>
        <position position="1"/>
    </location>
</feature>
<keyword evidence="3" id="KW-1185">Reference proteome</keyword>
<feature type="region of interest" description="Disordered" evidence="1">
    <location>
        <begin position="98"/>
        <end position="128"/>
    </location>
</feature>
<dbReference type="Proteomes" id="UP000747542">
    <property type="component" value="Unassembled WGS sequence"/>
</dbReference>
<evidence type="ECO:0000256" key="1">
    <source>
        <dbReference type="SAM" id="MobiDB-lite"/>
    </source>
</evidence>
<protein>
    <submittedName>
        <fullName evidence="2">Uncharacterized protein</fullName>
    </submittedName>
</protein>
<dbReference type="AlphaFoldDB" id="A0A8J5K177"/>
<organism evidence="2 3">
    <name type="scientific">Homarus americanus</name>
    <name type="common">American lobster</name>
    <dbReference type="NCBI Taxonomy" id="6706"/>
    <lineage>
        <taxon>Eukaryota</taxon>
        <taxon>Metazoa</taxon>
        <taxon>Ecdysozoa</taxon>
        <taxon>Arthropoda</taxon>
        <taxon>Crustacea</taxon>
        <taxon>Multicrustacea</taxon>
        <taxon>Malacostraca</taxon>
        <taxon>Eumalacostraca</taxon>
        <taxon>Eucarida</taxon>
        <taxon>Decapoda</taxon>
        <taxon>Pleocyemata</taxon>
        <taxon>Astacidea</taxon>
        <taxon>Nephropoidea</taxon>
        <taxon>Nephropidae</taxon>
        <taxon>Homarus</taxon>
    </lineage>
</organism>
<feature type="compositionally biased region" description="Basic residues" evidence="1">
    <location>
        <begin position="109"/>
        <end position="128"/>
    </location>
</feature>
<dbReference type="EMBL" id="JAHLQT010020263">
    <property type="protein sequence ID" value="KAG7168272.1"/>
    <property type="molecule type" value="Genomic_DNA"/>
</dbReference>
<accession>A0A8J5K177</accession>
<feature type="region of interest" description="Disordered" evidence="1">
    <location>
        <begin position="50"/>
        <end position="74"/>
    </location>
</feature>
<evidence type="ECO:0000313" key="2">
    <source>
        <dbReference type="EMBL" id="KAG7168272.1"/>
    </source>
</evidence>